<gene>
    <name evidence="2" type="ORF">GCM10023213_19500</name>
</gene>
<keyword evidence="3" id="KW-1185">Reference proteome</keyword>
<proteinExistence type="predicted"/>
<keyword evidence="1" id="KW-0472">Membrane</keyword>
<evidence type="ECO:0000313" key="2">
    <source>
        <dbReference type="EMBL" id="GAA5139215.1"/>
    </source>
</evidence>
<accession>A0ABP9P4T8</accession>
<protein>
    <submittedName>
        <fullName evidence="2">Uncharacterized protein</fullName>
    </submittedName>
</protein>
<organism evidence="2 3">
    <name type="scientific">Prosthecobacter algae</name>
    <dbReference type="NCBI Taxonomy" id="1144682"/>
    <lineage>
        <taxon>Bacteria</taxon>
        <taxon>Pseudomonadati</taxon>
        <taxon>Verrucomicrobiota</taxon>
        <taxon>Verrucomicrobiia</taxon>
        <taxon>Verrucomicrobiales</taxon>
        <taxon>Verrucomicrobiaceae</taxon>
        <taxon>Prosthecobacter</taxon>
    </lineage>
</organism>
<dbReference type="Proteomes" id="UP001499852">
    <property type="component" value="Unassembled WGS sequence"/>
</dbReference>
<reference evidence="3" key="1">
    <citation type="journal article" date="2019" name="Int. J. Syst. Evol. Microbiol.">
        <title>The Global Catalogue of Microorganisms (GCM) 10K type strain sequencing project: providing services to taxonomists for standard genome sequencing and annotation.</title>
        <authorList>
            <consortium name="The Broad Institute Genomics Platform"/>
            <consortium name="The Broad Institute Genome Sequencing Center for Infectious Disease"/>
            <person name="Wu L."/>
            <person name="Ma J."/>
        </authorList>
    </citation>
    <scope>NUCLEOTIDE SEQUENCE [LARGE SCALE GENOMIC DNA]</scope>
    <source>
        <strain evidence="3">JCM 18053</strain>
    </source>
</reference>
<evidence type="ECO:0000256" key="1">
    <source>
        <dbReference type="SAM" id="Phobius"/>
    </source>
</evidence>
<comment type="caution">
    <text evidence="2">The sequence shown here is derived from an EMBL/GenBank/DDBJ whole genome shotgun (WGS) entry which is preliminary data.</text>
</comment>
<keyword evidence="1" id="KW-1133">Transmembrane helix</keyword>
<feature type="transmembrane region" description="Helical" evidence="1">
    <location>
        <begin position="230"/>
        <end position="249"/>
    </location>
</feature>
<evidence type="ECO:0000313" key="3">
    <source>
        <dbReference type="Proteomes" id="UP001499852"/>
    </source>
</evidence>
<keyword evidence="1" id="KW-0812">Transmembrane</keyword>
<name>A0ABP9P4T8_9BACT</name>
<sequence>MTVGPVSAMEQDRVIYRDEGGELHQLYNEKPAVNVLMWHPKGGQPETVHDFSSVYGASPDAFYREGDQFSGYTGSPEGGLTYHLFTRNEGRWKEAIKSPMGSIMVIFKYQEWISTRKIKTYDRQGKLQEFVVTDIPLTPMFPDSNATLILRNGRPYHPQGEERGGAIWDQPLEKILADHEARLKAARVKEPQNSAVKPTGKTPASEKVGEAIGKKILLPVSGQDAERGTALYWAVGGGVAAVFILAFWMRKAGMAQKG</sequence>
<dbReference type="EMBL" id="BAABIA010000003">
    <property type="protein sequence ID" value="GAA5139215.1"/>
    <property type="molecule type" value="Genomic_DNA"/>
</dbReference>